<dbReference type="PANTHER" id="PTHR30036:SF1">
    <property type="entry name" value="D-XYLOSE-BINDING PERIPLASMIC PROTEIN"/>
    <property type="match status" value="1"/>
</dbReference>
<evidence type="ECO:0000256" key="2">
    <source>
        <dbReference type="ARBA" id="ARBA00022729"/>
    </source>
</evidence>
<evidence type="ECO:0000313" key="5">
    <source>
        <dbReference type="EMBL" id="NEY72432.1"/>
    </source>
</evidence>
<proteinExistence type="predicted"/>
<evidence type="ECO:0000256" key="3">
    <source>
        <dbReference type="SAM" id="SignalP"/>
    </source>
</evidence>
<dbReference type="AlphaFoldDB" id="A0A6M0Q7U5"/>
<dbReference type="EMBL" id="JAAIWM010000003">
    <property type="protein sequence ID" value="NEY72432.1"/>
    <property type="molecule type" value="Genomic_DNA"/>
</dbReference>
<comment type="subcellular location">
    <subcellularLocation>
        <location evidence="1">Cell envelope</location>
    </subcellularLocation>
</comment>
<dbReference type="Proteomes" id="UP000481043">
    <property type="component" value="Unassembled WGS sequence"/>
</dbReference>
<dbReference type="PANTHER" id="PTHR30036">
    <property type="entry name" value="D-XYLOSE-BINDING PERIPLASMIC PROTEIN"/>
    <property type="match status" value="1"/>
</dbReference>
<reference evidence="5 6" key="1">
    <citation type="submission" date="2020-02" db="EMBL/GenBank/DDBJ databases">
        <title>Bacillus aquiflavi sp. nov., isolated from yellow water of strong flavor Chinese baijiu in Yibin region of China.</title>
        <authorList>
            <person name="Xie J."/>
        </authorList>
    </citation>
    <scope>NUCLEOTIDE SEQUENCE [LARGE SCALE GENOMIC DNA]</scope>
    <source>
        <strain evidence="5 6">SA4</strain>
    </source>
</reference>
<feature type="domain" description="Periplasmic binding protein" evidence="4">
    <location>
        <begin position="52"/>
        <end position="309"/>
    </location>
</feature>
<evidence type="ECO:0000259" key="4">
    <source>
        <dbReference type="Pfam" id="PF13407"/>
    </source>
</evidence>
<dbReference type="CDD" id="cd19991">
    <property type="entry name" value="PBP1_ABC_xylose_binding"/>
    <property type="match status" value="1"/>
</dbReference>
<dbReference type="GO" id="GO:0030246">
    <property type="term" value="F:carbohydrate binding"/>
    <property type="evidence" value="ECO:0007669"/>
    <property type="project" value="TreeGrafter"/>
</dbReference>
<dbReference type="SUPFAM" id="SSF53822">
    <property type="entry name" value="Periplasmic binding protein-like I"/>
    <property type="match status" value="1"/>
</dbReference>
<protein>
    <submittedName>
        <fullName evidence="5">Substrate-binding domain-containing protein</fullName>
    </submittedName>
</protein>
<dbReference type="Pfam" id="PF13407">
    <property type="entry name" value="Peripla_BP_4"/>
    <property type="match status" value="1"/>
</dbReference>
<accession>A0A6M0Q7U5</accession>
<gene>
    <name evidence="5" type="ORF">G4D63_11910</name>
</gene>
<name>A0A6M0Q7U5_9BACI</name>
<organism evidence="5 6">
    <name type="scientific">Bacillus mesophilus</name>
    <dbReference type="NCBI Taxonomy" id="1808955"/>
    <lineage>
        <taxon>Bacteria</taxon>
        <taxon>Bacillati</taxon>
        <taxon>Bacillota</taxon>
        <taxon>Bacilli</taxon>
        <taxon>Bacillales</taxon>
        <taxon>Bacillaceae</taxon>
        <taxon>Bacillus</taxon>
    </lineage>
</organism>
<feature type="signal peptide" evidence="3">
    <location>
        <begin position="1"/>
        <end position="23"/>
    </location>
</feature>
<keyword evidence="6" id="KW-1185">Reference proteome</keyword>
<evidence type="ECO:0000256" key="1">
    <source>
        <dbReference type="ARBA" id="ARBA00004196"/>
    </source>
</evidence>
<comment type="caution">
    <text evidence="5">The sequence shown here is derived from an EMBL/GenBank/DDBJ whole genome shotgun (WGS) entry which is preliminary data.</text>
</comment>
<dbReference type="InterPro" id="IPR025997">
    <property type="entry name" value="SBP_2_dom"/>
</dbReference>
<dbReference type="InterPro" id="IPR028082">
    <property type="entry name" value="Peripla_BP_I"/>
</dbReference>
<keyword evidence="2 3" id="KW-0732">Signal</keyword>
<dbReference type="InterPro" id="IPR050555">
    <property type="entry name" value="Bact_Solute-Bind_Prot2"/>
</dbReference>
<evidence type="ECO:0000313" key="6">
    <source>
        <dbReference type="Proteomes" id="UP000481043"/>
    </source>
</evidence>
<feature type="chain" id="PRO_5039049592" evidence="3">
    <location>
        <begin position="24"/>
        <end position="360"/>
    </location>
</feature>
<dbReference type="GO" id="GO:0030288">
    <property type="term" value="C:outer membrane-bounded periplasmic space"/>
    <property type="evidence" value="ECO:0007669"/>
    <property type="project" value="TreeGrafter"/>
</dbReference>
<sequence>MRRLLSQICLGMFMLVVIFNLTACESADNGKELSNAIPEQKEDQSEGEKIKIGFAMDTLEEERWIKDRDLFKESVEALGAEVMVMASNGDDSLQIWHAETMLSQNIDVLVIVPHNAESTAAIVKKAHSVGVKVMSYDRLVRNAELDMYVSYDNELVGMLQARAITNLVPKGKYVYIGGAETDHNAHLVKGGVFSVLQPLIDKGDITVVFDQWTKDWVPEHAKENMKLALKANNNKIDAVIAANDATAGAVIEALQEEGLAGKIPVAGQDADLAAAQRIVIGTQTMTVYKPIRTLAQTAAEIAVKLAKGEDVIETRKVNNGRIEVPSTLLSPIAVEGSNIDETIIADGFHSREDVYRYVEE</sequence>
<dbReference type="Gene3D" id="3.40.50.2300">
    <property type="match status" value="2"/>
</dbReference>